<gene>
    <name evidence="3" type="ORF">ACFQJ6_18685</name>
</gene>
<dbReference type="Gene3D" id="1.10.10.10">
    <property type="entry name" value="Winged helix-like DNA-binding domain superfamily/Winged helix DNA-binding domain"/>
    <property type="match status" value="1"/>
</dbReference>
<proteinExistence type="predicted"/>
<dbReference type="PANTHER" id="PTHR30154">
    <property type="entry name" value="LEUCINE-RESPONSIVE REGULATORY PROTEIN"/>
    <property type="match status" value="1"/>
</dbReference>
<feature type="region of interest" description="Disordered" evidence="1">
    <location>
        <begin position="177"/>
        <end position="214"/>
    </location>
</feature>
<dbReference type="Gene3D" id="3.30.70.920">
    <property type="match status" value="1"/>
</dbReference>
<dbReference type="InterPro" id="IPR036390">
    <property type="entry name" value="WH_DNA-bd_sf"/>
</dbReference>
<evidence type="ECO:0000313" key="3">
    <source>
        <dbReference type="EMBL" id="MFC7081819.1"/>
    </source>
</evidence>
<reference evidence="3 4" key="1">
    <citation type="journal article" date="2019" name="Int. J. Syst. Evol. Microbiol.">
        <title>The Global Catalogue of Microorganisms (GCM) 10K type strain sequencing project: providing services to taxonomists for standard genome sequencing and annotation.</title>
        <authorList>
            <consortium name="The Broad Institute Genomics Platform"/>
            <consortium name="The Broad Institute Genome Sequencing Center for Infectious Disease"/>
            <person name="Wu L."/>
            <person name="Ma J."/>
        </authorList>
    </citation>
    <scope>NUCLEOTIDE SEQUENCE [LARGE SCALE GENOMIC DNA]</scope>
    <source>
        <strain evidence="3 4">DT72</strain>
    </source>
</reference>
<keyword evidence="4" id="KW-1185">Reference proteome</keyword>
<dbReference type="Pfam" id="PF01037">
    <property type="entry name" value="AsnC_trans_reg"/>
    <property type="match status" value="1"/>
</dbReference>
<dbReference type="SMART" id="SM00344">
    <property type="entry name" value="HTH_ASNC"/>
    <property type="match status" value="1"/>
</dbReference>
<feature type="domain" description="Transcription regulator AsnC/Lrp ligand binding" evidence="2">
    <location>
        <begin position="95"/>
        <end position="156"/>
    </location>
</feature>
<evidence type="ECO:0000259" key="2">
    <source>
        <dbReference type="Pfam" id="PF01037"/>
    </source>
</evidence>
<dbReference type="InterPro" id="IPR019888">
    <property type="entry name" value="Tscrpt_reg_AsnC-like"/>
</dbReference>
<dbReference type="PANTHER" id="PTHR30154:SF34">
    <property type="entry name" value="TRANSCRIPTIONAL REGULATOR AZLB"/>
    <property type="match status" value="1"/>
</dbReference>
<name>A0ABD5WRG8_9EURY</name>
<comment type="caution">
    <text evidence="3">The sequence shown here is derived from an EMBL/GenBank/DDBJ whole genome shotgun (WGS) entry which is preliminary data.</text>
</comment>
<dbReference type="InterPro" id="IPR019887">
    <property type="entry name" value="Tscrpt_reg_AsnC/Lrp_C"/>
</dbReference>
<sequence length="214" mass="23937">MFTVARSPQINGRQMVDVNLDETDFELLRRLDREGDIDVEATSEELDVSPSTVYYRLENYREMGILNGTVADLDARKLGLELTAITEIESSYGPEYEEIADELTDLSGVQNVYFMLGEMSFYVISKVKDHDHLQQLVDNIISIDGVENSVTNVVLRSFKDEPRLLVNYDDEDLTELFGSAARGPPTPRRRRPDTPRGGRRCGPARGGGACRGSA</sequence>
<feature type="compositionally biased region" description="Gly residues" evidence="1">
    <location>
        <begin position="204"/>
        <end position="214"/>
    </location>
</feature>
<organism evidence="3 4">
    <name type="scientific">Halorussus caseinilyticus</name>
    <dbReference type="NCBI Taxonomy" id="3034025"/>
    <lineage>
        <taxon>Archaea</taxon>
        <taxon>Methanobacteriati</taxon>
        <taxon>Methanobacteriota</taxon>
        <taxon>Stenosarchaea group</taxon>
        <taxon>Halobacteria</taxon>
        <taxon>Halobacteriales</taxon>
        <taxon>Haladaptataceae</taxon>
        <taxon>Halorussus</taxon>
    </lineage>
</organism>
<dbReference type="SUPFAM" id="SSF54909">
    <property type="entry name" value="Dimeric alpha+beta barrel"/>
    <property type="match status" value="1"/>
</dbReference>
<dbReference type="InterPro" id="IPR036388">
    <property type="entry name" value="WH-like_DNA-bd_sf"/>
</dbReference>
<dbReference type="InterPro" id="IPR011008">
    <property type="entry name" value="Dimeric_a/b-barrel"/>
</dbReference>
<protein>
    <submittedName>
        <fullName evidence="3">Lrp/AsnC family transcriptional regulator</fullName>
    </submittedName>
</protein>
<dbReference type="RefSeq" id="WP_382210169.1">
    <property type="nucleotide sequence ID" value="NZ_JBHSZH010000005.1"/>
</dbReference>
<dbReference type="SUPFAM" id="SSF46785">
    <property type="entry name" value="Winged helix' DNA-binding domain"/>
    <property type="match status" value="1"/>
</dbReference>
<evidence type="ECO:0000256" key="1">
    <source>
        <dbReference type="SAM" id="MobiDB-lite"/>
    </source>
</evidence>
<accession>A0ABD5WRG8</accession>
<dbReference type="AlphaFoldDB" id="A0ABD5WRG8"/>
<dbReference type="Proteomes" id="UP001596407">
    <property type="component" value="Unassembled WGS sequence"/>
</dbReference>
<dbReference type="EMBL" id="JBHSZH010000005">
    <property type="protein sequence ID" value="MFC7081819.1"/>
    <property type="molecule type" value="Genomic_DNA"/>
</dbReference>
<evidence type="ECO:0000313" key="4">
    <source>
        <dbReference type="Proteomes" id="UP001596407"/>
    </source>
</evidence>
<dbReference type="Pfam" id="PF13412">
    <property type="entry name" value="HTH_24"/>
    <property type="match status" value="1"/>
</dbReference>